<sequence length="304" mass="33438">MQVYLYFKVYPKDRPYLKGLVALVWGLDFMHTIMACIANWVNLIEHFGDTSQADHISWSIAVTVALTSTVSSLTEYMSALLALFRLVAALVSTGEMIRLANFQDFVIQYAWVFTMGLGAAVALDVFITFGLSYYLRQSKSGFSSMNEIIDSLVLYTVETGMATCVTTIVSLICWVAMPNNLIFLGLHFTISKLYANSFLATLNSRATLRARSQSSSDRSRDVSLPVLFSNSNRRIITAGRARHDDDPLSTRAMQISVEKTIQREIDGQITNIELNGEPSNADDDGSSDARSIKGGFSSSSGGAI</sequence>
<evidence type="ECO:0000313" key="4">
    <source>
        <dbReference type="EMBL" id="THH01927.1"/>
    </source>
</evidence>
<feature type="transmembrane region" description="Helical" evidence="2">
    <location>
        <begin position="80"/>
        <end position="100"/>
    </location>
</feature>
<protein>
    <recommendedName>
        <fullName evidence="3">DUF6534 domain-containing protein</fullName>
    </recommendedName>
</protein>
<evidence type="ECO:0000259" key="3">
    <source>
        <dbReference type="Pfam" id="PF20152"/>
    </source>
</evidence>
<gene>
    <name evidence="4" type="ORF">EW026_g854</name>
</gene>
<feature type="transmembrane region" description="Helical" evidence="2">
    <location>
        <begin position="20"/>
        <end position="43"/>
    </location>
</feature>
<feature type="region of interest" description="Disordered" evidence="1">
    <location>
        <begin position="268"/>
        <end position="304"/>
    </location>
</feature>
<feature type="domain" description="DUF6534" evidence="3">
    <location>
        <begin position="120"/>
        <end position="206"/>
    </location>
</feature>
<feature type="transmembrane region" description="Helical" evidence="2">
    <location>
        <begin position="183"/>
        <end position="202"/>
    </location>
</feature>
<feature type="transmembrane region" description="Helical" evidence="2">
    <location>
        <begin position="106"/>
        <end position="131"/>
    </location>
</feature>
<comment type="caution">
    <text evidence="4">The sequence shown here is derived from an EMBL/GenBank/DDBJ whole genome shotgun (WGS) entry which is preliminary data.</text>
</comment>
<dbReference type="InterPro" id="IPR045339">
    <property type="entry name" value="DUF6534"/>
</dbReference>
<evidence type="ECO:0000313" key="5">
    <source>
        <dbReference type="Proteomes" id="UP000309038"/>
    </source>
</evidence>
<dbReference type="PANTHER" id="PTHR40465">
    <property type="entry name" value="CHROMOSOME 1, WHOLE GENOME SHOTGUN SEQUENCE"/>
    <property type="match status" value="1"/>
</dbReference>
<dbReference type="PANTHER" id="PTHR40465:SF1">
    <property type="entry name" value="DUF6534 DOMAIN-CONTAINING PROTEIN"/>
    <property type="match status" value="1"/>
</dbReference>
<feature type="transmembrane region" description="Helical" evidence="2">
    <location>
        <begin position="152"/>
        <end position="177"/>
    </location>
</feature>
<keyword evidence="2" id="KW-0812">Transmembrane</keyword>
<proteinExistence type="predicted"/>
<feature type="transmembrane region" description="Helical" evidence="2">
    <location>
        <begin position="55"/>
        <end position="73"/>
    </location>
</feature>
<accession>A0A4S4KTV4</accession>
<keyword evidence="5" id="KW-1185">Reference proteome</keyword>
<dbReference type="EMBL" id="SGPJ01000014">
    <property type="protein sequence ID" value="THH01927.1"/>
    <property type="molecule type" value="Genomic_DNA"/>
</dbReference>
<name>A0A4S4KTV4_9APHY</name>
<keyword evidence="2" id="KW-1133">Transmembrane helix</keyword>
<keyword evidence="2" id="KW-0472">Membrane</keyword>
<evidence type="ECO:0000256" key="1">
    <source>
        <dbReference type="SAM" id="MobiDB-lite"/>
    </source>
</evidence>
<dbReference type="Proteomes" id="UP000309038">
    <property type="component" value="Unassembled WGS sequence"/>
</dbReference>
<organism evidence="4 5">
    <name type="scientific">Hermanssonia centrifuga</name>
    <dbReference type="NCBI Taxonomy" id="98765"/>
    <lineage>
        <taxon>Eukaryota</taxon>
        <taxon>Fungi</taxon>
        <taxon>Dikarya</taxon>
        <taxon>Basidiomycota</taxon>
        <taxon>Agaricomycotina</taxon>
        <taxon>Agaricomycetes</taxon>
        <taxon>Polyporales</taxon>
        <taxon>Meruliaceae</taxon>
        <taxon>Hermanssonia</taxon>
    </lineage>
</organism>
<dbReference type="AlphaFoldDB" id="A0A4S4KTV4"/>
<dbReference type="Pfam" id="PF20152">
    <property type="entry name" value="DUF6534"/>
    <property type="match status" value="1"/>
</dbReference>
<evidence type="ECO:0000256" key="2">
    <source>
        <dbReference type="SAM" id="Phobius"/>
    </source>
</evidence>
<reference evidence="4 5" key="1">
    <citation type="submission" date="2019-02" db="EMBL/GenBank/DDBJ databases">
        <title>Genome sequencing of the rare red list fungi Phlebia centrifuga.</title>
        <authorList>
            <person name="Buettner E."/>
            <person name="Kellner H."/>
        </authorList>
    </citation>
    <scope>NUCLEOTIDE SEQUENCE [LARGE SCALE GENOMIC DNA]</scope>
    <source>
        <strain evidence="4 5">DSM 108282</strain>
    </source>
</reference>
<feature type="compositionally biased region" description="Low complexity" evidence="1">
    <location>
        <begin position="294"/>
        <end position="304"/>
    </location>
</feature>